<evidence type="ECO:0000313" key="3">
    <source>
        <dbReference type="Proteomes" id="UP000246085"/>
    </source>
</evidence>
<accession>A0A2U3Q0V2</accession>
<gene>
    <name evidence="2" type="ORF">BRAD3257_4036</name>
</gene>
<dbReference type="Proteomes" id="UP000246085">
    <property type="component" value="Chromosome BRAD3257"/>
</dbReference>
<name>A0A2U3Q0V2_9BRAD</name>
<keyword evidence="1" id="KW-0812">Transmembrane</keyword>
<reference evidence="2 3" key="1">
    <citation type="submission" date="2018-03" db="EMBL/GenBank/DDBJ databases">
        <authorList>
            <person name="Gully D."/>
        </authorList>
    </citation>
    <scope>NUCLEOTIDE SEQUENCE [LARGE SCALE GENOMIC DNA]</scope>
    <source>
        <strain evidence="2">ORS3257</strain>
    </source>
</reference>
<sequence length="76" mass="7791">MKHIAPGGLRCRTVFTRPDKIALAAIGAMAALAVLSGLLNPQSETTKSVFRTPPSCYSIGTSVAPGCSATPSDTTK</sequence>
<dbReference type="KEGG" id="bvz:BRAD3257_4036"/>
<feature type="transmembrane region" description="Helical" evidence="1">
    <location>
        <begin position="21"/>
        <end position="39"/>
    </location>
</feature>
<evidence type="ECO:0000313" key="2">
    <source>
        <dbReference type="EMBL" id="SPP95047.1"/>
    </source>
</evidence>
<organism evidence="2 3">
    <name type="scientific">Bradyrhizobium vignae</name>
    <dbReference type="NCBI Taxonomy" id="1549949"/>
    <lineage>
        <taxon>Bacteria</taxon>
        <taxon>Pseudomonadati</taxon>
        <taxon>Pseudomonadota</taxon>
        <taxon>Alphaproteobacteria</taxon>
        <taxon>Hyphomicrobiales</taxon>
        <taxon>Nitrobacteraceae</taxon>
        <taxon>Bradyrhizobium</taxon>
    </lineage>
</organism>
<dbReference type="EMBL" id="LS398110">
    <property type="protein sequence ID" value="SPP95047.1"/>
    <property type="molecule type" value="Genomic_DNA"/>
</dbReference>
<protein>
    <submittedName>
        <fullName evidence="2">Uncharacterized protein</fullName>
    </submittedName>
</protein>
<evidence type="ECO:0000256" key="1">
    <source>
        <dbReference type="SAM" id="Phobius"/>
    </source>
</evidence>
<keyword evidence="1" id="KW-1133">Transmembrane helix</keyword>
<dbReference type="AlphaFoldDB" id="A0A2U3Q0V2"/>
<keyword evidence="1" id="KW-0472">Membrane</keyword>
<proteinExistence type="predicted"/>